<dbReference type="InterPro" id="IPR003959">
    <property type="entry name" value="ATPase_AAA_core"/>
</dbReference>
<dbReference type="EC" id="3.4.21.53" evidence="9 10"/>
<feature type="domain" description="Lon proteolytic" evidence="17">
    <location>
        <begin position="597"/>
        <end position="778"/>
    </location>
</feature>
<dbReference type="InterPro" id="IPR027417">
    <property type="entry name" value="P-loop_NTPase"/>
</dbReference>
<evidence type="ECO:0000256" key="7">
    <source>
        <dbReference type="ARBA" id="ARBA00022840"/>
    </source>
</evidence>
<dbReference type="Pfam" id="PF22667">
    <property type="entry name" value="Lon_lid"/>
    <property type="match status" value="1"/>
</dbReference>
<sequence length="815" mass="91897">MPKNTSDTKSLPIIPLRGLTIFPHMQVHFDIGREKSALAVEESIDQNIKIFICNQTVGENDDPSTLEDFEKIGTICEIKQTLRLPNNIVRILVEGISRGEIVEFNNDSTFFEATIRELPDAEIEPTDNQKALMRSIIDAFEEYISIGSRIAPEIVVKLSDIKYPGELADIVAANMMLSSQNRKTLLEDVDVDERLKDLYQIILEENKIIALEVKIQKRMRKEMAQHEKDYYLKEQMKAINKELGFDQENTGSVAAKYKEDLAKLKNVSDEIREKITKEINKLANSQRSSPDAETTRDYIDTFFQLPWDKSTKEKIDLAAAQKVLDKEHFGLEKVKDRILEYLAVRKISNSKKAPILCLVGPPGVGKTSIAKSIAKSVNRKFARISLGGVRDEAQIRGHRRTYIGAIPGRIINTLISAKVNNPLILFDEIDKTSSDFKGDVASAMLEVLDPEQNKTFTDNYLEYEFDLSNVMFITTANSLDTIPWALRDRMEIIELSSYTEEEKFQIAKKYLLPKQIKEHNFTPKFIRMSDETLREIINSYTREAGVRGLEKQIAKICRKVARKKVENPKLTHVTVTTEELPDYLGKQVFRYEEANKKPEVGIVRGLAWTAVGGDTLSIEINKMDGTGKLELTGQLGDVMKESAKTAFSFVRSIAPKYNVEKDFYKKYDFHMHIPEGATPKDGPSAGVTMATAILSAAADIRVREDVAMTGEITLRGRVLPIGGLKEKLLAAHRAKIDNIVIPKENEKDIKDLPENIRNLMNITLAETMQDVLDVALVKEDVIKVTKTKVSPSKTKAAPKKNTPTKTTARKTTTTK</sequence>
<feature type="coiled-coil region" evidence="15">
    <location>
        <begin position="254"/>
        <end position="281"/>
    </location>
</feature>
<dbReference type="Pfam" id="PF05362">
    <property type="entry name" value="Lon_C"/>
    <property type="match status" value="1"/>
</dbReference>
<evidence type="ECO:0000313" key="19">
    <source>
        <dbReference type="EMBL" id="RDY22262.1"/>
    </source>
</evidence>
<dbReference type="GO" id="GO:0034605">
    <property type="term" value="P:cellular response to heat"/>
    <property type="evidence" value="ECO:0007669"/>
    <property type="project" value="UniProtKB-UniRule"/>
</dbReference>
<dbReference type="Gene3D" id="1.10.8.60">
    <property type="match status" value="1"/>
</dbReference>
<dbReference type="InterPro" id="IPR014721">
    <property type="entry name" value="Ribsml_uS5_D2-typ_fold_subgr"/>
</dbReference>
<dbReference type="InterPro" id="IPR054594">
    <property type="entry name" value="Lon_lid"/>
</dbReference>
<comment type="subcellular location">
    <subcellularLocation>
        <location evidence="1 9 10">Cytoplasm</location>
    </subcellularLocation>
</comment>
<keyword evidence="7 9" id="KW-0067">ATP-binding</keyword>
<keyword evidence="2 9" id="KW-0963">Cytoplasm</keyword>
<evidence type="ECO:0000256" key="9">
    <source>
        <dbReference type="HAMAP-Rule" id="MF_01973"/>
    </source>
</evidence>
<evidence type="ECO:0000256" key="1">
    <source>
        <dbReference type="ARBA" id="ARBA00004496"/>
    </source>
</evidence>
<evidence type="ECO:0000256" key="10">
    <source>
        <dbReference type="PIRNR" id="PIRNR001174"/>
    </source>
</evidence>
<dbReference type="GO" id="GO:0005737">
    <property type="term" value="C:cytoplasm"/>
    <property type="evidence" value="ECO:0007669"/>
    <property type="project" value="UniProtKB-SubCell"/>
</dbReference>
<name>A0A371IP46_9FIRM</name>
<evidence type="ECO:0000259" key="17">
    <source>
        <dbReference type="PROSITE" id="PS51786"/>
    </source>
</evidence>
<dbReference type="InterPro" id="IPR046336">
    <property type="entry name" value="Lon_prtase_N_sf"/>
</dbReference>
<dbReference type="InterPro" id="IPR027543">
    <property type="entry name" value="Lon_bac"/>
</dbReference>
<keyword evidence="15" id="KW-0175">Coiled coil</keyword>
<accession>A0A371IP46</accession>
<evidence type="ECO:0000256" key="14">
    <source>
        <dbReference type="RuleBase" id="RU000591"/>
    </source>
</evidence>
<dbReference type="GO" id="GO:0004176">
    <property type="term" value="F:ATP-dependent peptidase activity"/>
    <property type="evidence" value="ECO:0007669"/>
    <property type="project" value="UniProtKB-UniRule"/>
</dbReference>
<dbReference type="SUPFAM" id="SSF88697">
    <property type="entry name" value="PUA domain-like"/>
    <property type="match status" value="1"/>
</dbReference>
<protein>
    <recommendedName>
        <fullName evidence="9 10">Lon protease</fullName>
        <ecNumber evidence="9 10">3.4.21.53</ecNumber>
    </recommendedName>
    <alternativeName>
        <fullName evidence="9">ATP-dependent protease La</fullName>
    </alternativeName>
</protein>
<dbReference type="SMART" id="SM00382">
    <property type="entry name" value="AAA"/>
    <property type="match status" value="1"/>
</dbReference>
<dbReference type="AlphaFoldDB" id="A0A371IP46"/>
<keyword evidence="3 9" id="KW-0645">Protease</keyword>
<dbReference type="GO" id="GO:0005524">
    <property type="term" value="F:ATP binding"/>
    <property type="evidence" value="ECO:0007669"/>
    <property type="project" value="UniProtKB-UniRule"/>
</dbReference>
<gene>
    <name evidence="9 19" type="primary">lon</name>
    <name evidence="19" type="ORF">BBG48_000670</name>
</gene>
<comment type="caution">
    <text evidence="19">The sequence shown here is derived from an EMBL/GenBank/DDBJ whole genome shotgun (WGS) entry which is preliminary data.</text>
</comment>
<dbReference type="InterPro" id="IPR008269">
    <property type="entry name" value="Lon_proteolytic"/>
</dbReference>
<dbReference type="Gene3D" id="3.30.230.10">
    <property type="match status" value="1"/>
</dbReference>
<reference evidence="19 20" key="1">
    <citation type="journal article" date="2016" name="Genome Announc.">
        <title>Draft Genome Sequence of Criibacterium bergeronii gen. nov., sp. nov., Strain CCRI-22567T, Isolated from a Vaginal Sample from a Woman with Bacterial Vaginosis.</title>
        <authorList>
            <person name="Maheux A.F."/>
            <person name="Berube E."/>
            <person name="Boudreau D.K."/>
            <person name="Raymond F."/>
            <person name="Corbeil J."/>
            <person name="Roy P.H."/>
            <person name="Boissinot M."/>
            <person name="Omar R.F."/>
        </authorList>
    </citation>
    <scope>NUCLEOTIDE SEQUENCE [LARGE SCALE GENOMIC DNA]</scope>
    <source>
        <strain evidence="19 20">CCRI-22567</strain>
    </source>
</reference>
<feature type="active site" evidence="9 11">
    <location>
        <position position="684"/>
    </location>
</feature>
<evidence type="ECO:0000256" key="2">
    <source>
        <dbReference type="ARBA" id="ARBA00022490"/>
    </source>
</evidence>
<dbReference type="NCBIfam" id="TIGR00763">
    <property type="entry name" value="lon"/>
    <property type="match status" value="1"/>
</dbReference>
<feature type="binding site" evidence="9 12">
    <location>
        <begin position="360"/>
        <end position="367"/>
    </location>
    <ligand>
        <name>ATP</name>
        <dbReference type="ChEBI" id="CHEBI:30616"/>
    </ligand>
</feature>
<evidence type="ECO:0000256" key="5">
    <source>
        <dbReference type="ARBA" id="ARBA00022801"/>
    </source>
</evidence>
<keyword evidence="5 9" id="KW-0378">Hydrolase</keyword>
<keyword evidence="4 9" id="KW-0547">Nucleotide-binding</keyword>
<dbReference type="SUPFAM" id="SSF52540">
    <property type="entry name" value="P-loop containing nucleoside triphosphate hydrolases"/>
    <property type="match status" value="1"/>
</dbReference>
<dbReference type="Pfam" id="PF02190">
    <property type="entry name" value="LON_substr_bdg"/>
    <property type="match status" value="1"/>
</dbReference>
<dbReference type="InterPro" id="IPR003111">
    <property type="entry name" value="Lon_prtase_N"/>
</dbReference>
<feature type="active site" evidence="9 11">
    <location>
        <position position="727"/>
    </location>
</feature>
<dbReference type="InterPro" id="IPR003593">
    <property type="entry name" value="AAA+_ATPase"/>
</dbReference>
<keyword evidence="6 9" id="KW-0720">Serine protease</keyword>
<evidence type="ECO:0000256" key="12">
    <source>
        <dbReference type="PIRSR" id="PIRSR001174-2"/>
    </source>
</evidence>
<proteinExistence type="evidence at transcript level"/>
<dbReference type="SUPFAM" id="SSF54211">
    <property type="entry name" value="Ribosomal protein S5 domain 2-like"/>
    <property type="match status" value="1"/>
</dbReference>
<evidence type="ECO:0000256" key="11">
    <source>
        <dbReference type="PIRSR" id="PIRSR001174-1"/>
    </source>
</evidence>
<evidence type="ECO:0000256" key="15">
    <source>
        <dbReference type="SAM" id="Coils"/>
    </source>
</evidence>
<keyword evidence="20" id="KW-1185">Reference proteome</keyword>
<dbReference type="InterPro" id="IPR004815">
    <property type="entry name" value="Lon_bac/euk-typ"/>
</dbReference>
<dbReference type="RefSeq" id="WP_068911634.1">
    <property type="nucleotide sequence ID" value="NZ_MBEW02000001.1"/>
</dbReference>
<comment type="induction">
    <text evidence="9">By heat shock.</text>
</comment>
<comment type="similarity">
    <text evidence="9 10 13 14">Belongs to the peptidase S16 family.</text>
</comment>
<dbReference type="FunFam" id="3.40.50.300:FF:000382">
    <property type="entry name" value="Lon protease homolog 2, peroxisomal"/>
    <property type="match status" value="1"/>
</dbReference>
<dbReference type="PROSITE" id="PS01046">
    <property type="entry name" value="LON_SER"/>
    <property type="match status" value="1"/>
</dbReference>
<organism evidence="19 20">
    <name type="scientific">Criibacterium bergeronii</name>
    <dbReference type="NCBI Taxonomy" id="1871336"/>
    <lineage>
        <taxon>Bacteria</taxon>
        <taxon>Bacillati</taxon>
        <taxon>Bacillota</taxon>
        <taxon>Clostridia</taxon>
        <taxon>Peptostreptococcales</taxon>
        <taxon>Filifactoraceae</taxon>
        <taxon>Criibacterium</taxon>
    </lineage>
</organism>
<dbReference type="EMBL" id="MBEW02000001">
    <property type="protein sequence ID" value="RDY22262.1"/>
    <property type="molecule type" value="Genomic_DNA"/>
</dbReference>
<dbReference type="Gene3D" id="2.30.130.40">
    <property type="entry name" value="LON domain-like"/>
    <property type="match status" value="1"/>
</dbReference>
<dbReference type="GO" id="GO:0004252">
    <property type="term" value="F:serine-type endopeptidase activity"/>
    <property type="evidence" value="ECO:0007669"/>
    <property type="project" value="UniProtKB-UniRule"/>
</dbReference>
<evidence type="ECO:0000256" key="6">
    <source>
        <dbReference type="ARBA" id="ARBA00022825"/>
    </source>
</evidence>
<evidence type="ECO:0000256" key="8">
    <source>
        <dbReference type="ARBA" id="ARBA00023016"/>
    </source>
</evidence>
<dbReference type="HAMAP" id="MF_01973">
    <property type="entry name" value="lon_bact"/>
    <property type="match status" value="1"/>
</dbReference>
<dbReference type="PRINTS" id="PR00830">
    <property type="entry name" value="ENDOLAPTASE"/>
</dbReference>
<evidence type="ECO:0000256" key="4">
    <source>
        <dbReference type="ARBA" id="ARBA00022741"/>
    </source>
</evidence>
<dbReference type="Pfam" id="PF00004">
    <property type="entry name" value="AAA"/>
    <property type="match status" value="1"/>
</dbReference>
<feature type="region of interest" description="Disordered" evidence="16">
    <location>
        <begin position="788"/>
        <end position="815"/>
    </location>
</feature>
<dbReference type="GO" id="GO:0043565">
    <property type="term" value="F:sequence-specific DNA binding"/>
    <property type="evidence" value="ECO:0007669"/>
    <property type="project" value="UniProtKB-UniRule"/>
</dbReference>
<evidence type="ECO:0000256" key="3">
    <source>
        <dbReference type="ARBA" id="ARBA00022670"/>
    </source>
</evidence>
<dbReference type="CDD" id="cd19500">
    <property type="entry name" value="RecA-like_Lon"/>
    <property type="match status" value="1"/>
</dbReference>
<dbReference type="Gene3D" id="1.20.58.1480">
    <property type="match status" value="1"/>
</dbReference>
<dbReference type="Gene3D" id="3.40.50.300">
    <property type="entry name" value="P-loop containing nucleotide triphosphate hydrolases"/>
    <property type="match status" value="1"/>
</dbReference>
<dbReference type="InterPro" id="IPR008268">
    <property type="entry name" value="Peptidase_S16_AS"/>
</dbReference>
<dbReference type="PANTHER" id="PTHR10046">
    <property type="entry name" value="ATP DEPENDENT LON PROTEASE FAMILY MEMBER"/>
    <property type="match status" value="1"/>
</dbReference>
<dbReference type="InterPro" id="IPR020568">
    <property type="entry name" value="Ribosomal_Su5_D2-typ_SF"/>
</dbReference>
<evidence type="ECO:0000313" key="20">
    <source>
        <dbReference type="Proteomes" id="UP000093352"/>
    </source>
</evidence>
<dbReference type="GO" id="GO:0006515">
    <property type="term" value="P:protein quality control for misfolded or incompletely synthesized proteins"/>
    <property type="evidence" value="ECO:0007669"/>
    <property type="project" value="UniProtKB-UniRule"/>
</dbReference>
<comment type="subunit">
    <text evidence="9 10">Homohexamer. Organized in a ring with a central cavity.</text>
</comment>
<evidence type="ECO:0000256" key="16">
    <source>
        <dbReference type="SAM" id="MobiDB-lite"/>
    </source>
</evidence>
<dbReference type="Gene3D" id="1.20.5.5270">
    <property type="match status" value="1"/>
</dbReference>
<dbReference type="Proteomes" id="UP000093352">
    <property type="component" value="Unassembled WGS sequence"/>
</dbReference>
<keyword evidence="8 9" id="KW-0346">Stress response</keyword>
<dbReference type="InterPro" id="IPR015947">
    <property type="entry name" value="PUA-like_sf"/>
</dbReference>
<feature type="domain" description="Lon N-terminal" evidence="18">
    <location>
        <begin position="11"/>
        <end position="206"/>
    </location>
</feature>
<comment type="function">
    <text evidence="9">ATP-dependent serine protease that mediates the selective degradation of mutant and abnormal proteins as well as certain short-lived regulatory proteins. Required for cellular homeostasis and for survival from DNA damage and developmental changes induced by stress. Degrades polypeptides processively to yield small peptide fragments that are 5 to 10 amino acids long. Binds to DNA in a double-stranded, site-specific manner.</text>
</comment>
<evidence type="ECO:0000259" key="18">
    <source>
        <dbReference type="PROSITE" id="PS51787"/>
    </source>
</evidence>
<dbReference type="PIRSF" id="PIRSF001174">
    <property type="entry name" value="Lon_proteas"/>
    <property type="match status" value="1"/>
</dbReference>
<dbReference type="PROSITE" id="PS51787">
    <property type="entry name" value="LON_N"/>
    <property type="match status" value="1"/>
</dbReference>
<evidence type="ECO:0000256" key="13">
    <source>
        <dbReference type="PROSITE-ProRule" id="PRU01122"/>
    </source>
</evidence>
<dbReference type="STRING" id="1871336.BBG48_00965"/>
<dbReference type="SMART" id="SM00464">
    <property type="entry name" value="LON"/>
    <property type="match status" value="1"/>
</dbReference>
<dbReference type="PROSITE" id="PS51786">
    <property type="entry name" value="LON_PROTEOLYTIC"/>
    <property type="match status" value="1"/>
</dbReference>
<dbReference type="InterPro" id="IPR027065">
    <property type="entry name" value="Lon_Prtase"/>
</dbReference>
<dbReference type="GO" id="GO:0016887">
    <property type="term" value="F:ATP hydrolysis activity"/>
    <property type="evidence" value="ECO:0007669"/>
    <property type="project" value="UniProtKB-UniRule"/>
</dbReference>
<comment type="catalytic activity">
    <reaction evidence="9 10 13">
        <text>Hydrolysis of proteins in presence of ATP.</text>
        <dbReference type="EC" id="3.4.21.53"/>
    </reaction>
</comment>